<evidence type="ECO:0000259" key="1">
    <source>
        <dbReference type="Pfam" id="PF00590"/>
    </source>
</evidence>
<feature type="domain" description="Tetrapyrrole methylase" evidence="1">
    <location>
        <begin position="4"/>
        <end position="209"/>
    </location>
</feature>
<organism evidence="2 3">
    <name type="scientific">Shewanella litorisediminis</name>
    <dbReference type="NCBI Taxonomy" id="1173586"/>
    <lineage>
        <taxon>Bacteria</taxon>
        <taxon>Pseudomonadati</taxon>
        <taxon>Pseudomonadota</taxon>
        <taxon>Gammaproteobacteria</taxon>
        <taxon>Alteromonadales</taxon>
        <taxon>Shewanellaceae</taxon>
        <taxon>Shewanella</taxon>
    </lineage>
</organism>
<dbReference type="CDD" id="cd19916">
    <property type="entry name" value="OphMA_like"/>
    <property type="match status" value="1"/>
</dbReference>
<proteinExistence type="predicted"/>
<dbReference type="SUPFAM" id="SSF53790">
    <property type="entry name" value="Tetrapyrrole methylase"/>
    <property type="match status" value="1"/>
</dbReference>
<protein>
    <recommendedName>
        <fullName evidence="1">Tetrapyrrole methylase domain-containing protein</fullName>
    </recommendedName>
</protein>
<dbReference type="InterPro" id="IPR035996">
    <property type="entry name" value="4pyrrol_Methylase_sf"/>
</dbReference>
<sequence>MGSLVCVGTGIGLAGQISVRAKSHIIHAELVFSLLPDGFAQQYLAELNPNIVNLQQFYAQGDEVKSRRLTYEQMTNAMLAAVRAGKRVVGAFYGHPGVFACVPHMAIRRARSEGFDAWMEPGISAEDCLWADLGIDPGQSGHQSMEASQFLFYQHVPNPCCHLLLWQIALAGEHTLTKFHTSSDRLQVLVEHLMQWYPPEHEVVLYEAAFLPVHAPSVHRVMLKALPGAPMSPATTLLVPPARRLEYNLEVLARLGLSPEDLA</sequence>
<accession>A0ABX7G033</accession>
<dbReference type="Pfam" id="PF00590">
    <property type="entry name" value="TP_methylase"/>
    <property type="match status" value="1"/>
</dbReference>
<dbReference type="InterPro" id="IPR000878">
    <property type="entry name" value="4pyrrol_Mease"/>
</dbReference>
<reference evidence="2 3" key="1">
    <citation type="journal article" date="2012" name="Antonie Van Leeuwenhoek">
        <title>Shewanella litorisediminis sp. nov., a gammaproteobacterium isolated from a tidal flat sediment.</title>
        <authorList>
            <person name="Lee M.H."/>
            <person name="Yoon J.H."/>
        </authorList>
    </citation>
    <scope>NUCLEOTIDE SEQUENCE [LARGE SCALE GENOMIC DNA]</scope>
    <source>
        <strain evidence="2 3">SMK1-12</strain>
    </source>
</reference>
<evidence type="ECO:0000313" key="3">
    <source>
        <dbReference type="Proteomes" id="UP000596252"/>
    </source>
</evidence>
<gene>
    <name evidence="2" type="ORF">JQC75_12285</name>
</gene>
<name>A0ABX7G033_9GAMM</name>
<dbReference type="EMBL" id="CP069213">
    <property type="protein sequence ID" value="QRH00656.1"/>
    <property type="molecule type" value="Genomic_DNA"/>
</dbReference>
<dbReference type="InterPro" id="IPR014777">
    <property type="entry name" value="4pyrrole_Mease_sub1"/>
</dbReference>
<dbReference type="Gene3D" id="3.40.1010.10">
    <property type="entry name" value="Cobalt-precorrin-4 Transmethylase, Domain 1"/>
    <property type="match status" value="1"/>
</dbReference>
<keyword evidence="3" id="KW-1185">Reference proteome</keyword>
<dbReference type="RefSeq" id="WP_203324368.1">
    <property type="nucleotide sequence ID" value="NZ_CP069213.1"/>
</dbReference>
<dbReference type="Proteomes" id="UP000596252">
    <property type="component" value="Chromosome"/>
</dbReference>
<evidence type="ECO:0000313" key="2">
    <source>
        <dbReference type="EMBL" id="QRH00656.1"/>
    </source>
</evidence>